<dbReference type="AlphaFoldDB" id="A0A9P9XW14"/>
<dbReference type="Proteomes" id="UP001055219">
    <property type="component" value="Unassembled WGS sequence"/>
</dbReference>
<keyword evidence="3" id="KW-1185">Reference proteome</keyword>
<proteinExistence type="predicted"/>
<reference evidence="2" key="2">
    <citation type="submission" date="2022-07" db="EMBL/GenBank/DDBJ databases">
        <authorList>
            <person name="Goncalves M.F.M."/>
            <person name="Hilario S."/>
            <person name="Van De Peer Y."/>
            <person name="Esteves A.C."/>
            <person name="Alves A."/>
        </authorList>
    </citation>
    <scope>NUCLEOTIDE SEQUENCE</scope>
    <source>
        <strain evidence="2">MUM 19.33</strain>
    </source>
</reference>
<sequence>MFMFMFMFKTQKNDGSQPKPGREKVHRVLRSFQTNNERNLGELCSSSNLVCVRLCYDKALESKYIEMEPSFDAHINTGMMWILDNKELEVIEQDFYKIMWLDSYGNCLLVTKITPDELEHMTVMFGEGFPMEEAVESQGLHDSDKEGGKSAADLDSEGEEKRRDRRPRSRIYKAGYKAGCDAGAESSDRGSPGHSLRLRPKAFGIDDASSGLL</sequence>
<evidence type="ECO:0000256" key="1">
    <source>
        <dbReference type="SAM" id="MobiDB-lite"/>
    </source>
</evidence>
<gene>
    <name evidence="2" type="ORF">J7T54_002926</name>
</gene>
<accession>A0A9P9XW14</accession>
<evidence type="ECO:0000313" key="2">
    <source>
        <dbReference type="EMBL" id="KAI6778658.1"/>
    </source>
</evidence>
<protein>
    <submittedName>
        <fullName evidence="2">Uncharacterized protein</fullName>
    </submittedName>
</protein>
<dbReference type="RefSeq" id="XP_051359514.1">
    <property type="nucleotide sequence ID" value="XM_051509524.1"/>
</dbReference>
<feature type="compositionally biased region" description="Basic and acidic residues" evidence="1">
    <location>
        <begin position="139"/>
        <end position="148"/>
    </location>
</feature>
<comment type="caution">
    <text evidence="2">The sequence shown here is derived from an EMBL/GenBank/DDBJ whole genome shotgun (WGS) entry which is preliminary data.</text>
</comment>
<evidence type="ECO:0000313" key="3">
    <source>
        <dbReference type="Proteomes" id="UP001055219"/>
    </source>
</evidence>
<name>A0A9P9XW14_9HYPO</name>
<feature type="region of interest" description="Disordered" evidence="1">
    <location>
        <begin position="135"/>
        <end position="213"/>
    </location>
</feature>
<dbReference type="OrthoDB" id="4364812at2759"/>
<organism evidence="2 3">
    <name type="scientific">Emericellopsis cladophorae</name>
    <dbReference type="NCBI Taxonomy" id="2686198"/>
    <lineage>
        <taxon>Eukaryota</taxon>
        <taxon>Fungi</taxon>
        <taxon>Dikarya</taxon>
        <taxon>Ascomycota</taxon>
        <taxon>Pezizomycotina</taxon>
        <taxon>Sordariomycetes</taxon>
        <taxon>Hypocreomycetidae</taxon>
        <taxon>Hypocreales</taxon>
        <taxon>Bionectriaceae</taxon>
        <taxon>Emericellopsis</taxon>
    </lineage>
</organism>
<reference evidence="2" key="1">
    <citation type="journal article" date="2021" name="J Fungi (Basel)">
        <title>Genomic and Metabolomic Analyses of the Marine Fungus Emericellopsis cladophorae: Insights into Saltwater Adaptability Mechanisms and Its Biosynthetic Potential.</title>
        <authorList>
            <person name="Goncalves M.F.M."/>
            <person name="Hilario S."/>
            <person name="Van de Peer Y."/>
            <person name="Esteves A.C."/>
            <person name="Alves A."/>
        </authorList>
    </citation>
    <scope>NUCLEOTIDE SEQUENCE</scope>
    <source>
        <strain evidence="2">MUM 19.33</strain>
    </source>
</reference>
<dbReference type="EMBL" id="JAGIXG020000063">
    <property type="protein sequence ID" value="KAI6778658.1"/>
    <property type="molecule type" value="Genomic_DNA"/>
</dbReference>
<dbReference type="GeneID" id="75829432"/>